<reference evidence="2" key="1">
    <citation type="submission" date="2020-03" db="EMBL/GenBank/DDBJ databases">
        <title>FDA dAtabase for Regulatory Grade micrObial Sequences (FDA-ARGOS): Supporting development and validation of Infectious Disease Dx tests.</title>
        <authorList>
            <person name="Campos J."/>
            <person name="Goldberg B."/>
            <person name="Tallon L."/>
            <person name="Sadzewicz L."/>
            <person name="Vavikolanu K."/>
            <person name="Mehta A."/>
            <person name="Aluvathingal J."/>
            <person name="Nadendla S."/>
            <person name="Nandy P."/>
            <person name="Geyer C."/>
            <person name="Yan Y."/>
            <person name="Sichtig H."/>
        </authorList>
    </citation>
    <scope>NUCLEOTIDE SEQUENCE [LARGE SCALE GENOMIC DNA]</scope>
    <source>
        <strain evidence="2">FDAARGOS_652</strain>
    </source>
</reference>
<feature type="transmembrane region" description="Helical" evidence="1">
    <location>
        <begin position="151"/>
        <end position="177"/>
    </location>
</feature>
<protein>
    <submittedName>
        <fullName evidence="2">Putative integral membrane protein</fullName>
    </submittedName>
</protein>
<dbReference type="EMBL" id="JABWAB010000009">
    <property type="protein sequence ID" value="KAF6045362.1"/>
    <property type="molecule type" value="Genomic_DNA"/>
</dbReference>
<evidence type="ECO:0000313" key="3">
    <source>
        <dbReference type="Proteomes" id="UP000590412"/>
    </source>
</evidence>
<comment type="caution">
    <text evidence="2">The sequence shown here is derived from an EMBL/GenBank/DDBJ whole genome shotgun (WGS) entry which is preliminary data.</text>
</comment>
<organism evidence="2 3">
    <name type="scientific">Candida parapsilosis</name>
    <name type="common">Yeast</name>
    <dbReference type="NCBI Taxonomy" id="5480"/>
    <lineage>
        <taxon>Eukaryota</taxon>
        <taxon>Fungi</taxon>
        <taxon>Dikarya</taxon>
        <taxon>Ascomycota</taxon>
        <taxon>Saccharomycotina</taxon>
        <taxon>Pichiomycetes</taxon>
        <taxon>Debaryomycetaceae</taxon>
        <taxon>Candida/Lodderomyces clade</taxon>
        <taxon>Candida</taxon>
    </lineage>
</organism>
<dbReference type="AlphaFoldDB" id="A0A8X7TAC9"/>
<evidence type="ECO:0000313" key="2">
    <source>
        <dbReference type="EMBL" id="KAF6045362.1"/>
    </source>
</evidence>
<keyword evidence="1" id="KW-1133">Transmembrane helix</keyword>
<keyword evidence="1" id="KW-0812">Transmembrane</keyword>
<feature type="transmembrane region" description="Helical" evidence="1">
    <location>
        <begin position="109"/>
        <end position="130"/>
    </location>
</feature>
<dbReference type="Proteomes" id="UP000590412">
    <property type="component" value="Unassembled WGS sequence"/>
</dbReference>
<proteinExistence type="predicted"/>
<evidence type="ECO:0000256" key="1">
    <source>
        <dbReference type="SAM" id="Phobius"/>
    </source>
</evidence>
<gene>
    <name evidence="2" type="ORF">FOB60_004934</name>
</gene>
<keyword evidence="1" id="KW-0472">Membrane</keyword>
<name>A0A8X7TAC9_CANPA</name>
<feature type="transmembrane region" description="Helical" evidence="1">
    <location>
        <begin position="71"/>
        <end position="89"/>
    </location>
</feature>
<accession>A0A8X7TAC9</accession>
<feature type="transmembrane region" description="Helical" evidence="1">
    <location>
        <begin position="41"/>
        <end position="59"/>
    </location>
</feature>
<sequence length="220" mass="24971">MVHNVLFDPPMPQGQRINVGNNVVINDIASIYNLPIFKNLFRVYFTFLLVQYILIYACVPLEEIENRPAMCLISCIYTLIMFTINASILPLCSSTIPTLVSLRCLFCSFLLELGGTVLNIIAVIHSLRAGKMYQIEKQRGKTTPTKTSVEVYINVFIILAMTFSILATATVFSLVVVCERALEYITNKVDRRHLKAEKSKIGVISTDSIEKFQQQQEKYF</sequence>